<evidence type="ECO:0000313" key="2">
    <source>
        <dbReference type="EMBL" id="CAI9284160.1"/>
    </source>
</evidence>
<dbReference type="Proteomes" id="UP001177003">
    <property type="component" value="Chromosome 5"/>
</dbReference>
<accession>A0AA35Z1J5</accession>
<evidence type="ECO:0000256" key="1">
    <source>
        <dbReference type="SAM" id="MobiDB-lite"/>
    </source>
</evidence>
<dbReference type="EMBL" id="OX465081">
    <property type="protein sequence ID" value="CAI9284160.1"/>
    <property type="molecule type" value="Genomic_DNA"/>
</dbReference>
<proteinExistence type="predicted"/>
<sequence>MITLKRNTQNGYTKKNKTGNLYNPQTNTFNLTNEEWEDFKKGHPKAASLKTVPLVFPELYAELFDGNSASDEDDFFSSHTSEHFTQPPPSGASPSADSPSGYPNKRVKPSTPRPRAPSA</sequence>
<protein>
    <submittedName>
        <fullName evidence="2">Uncharacterized protein</fullName>
    </submittedName>
</protein>
<name>A0AA35Z1J5_LACSI</name>
<feature type="region of interest" description="Disordered" evidence="1">
    <location>
        <begin position="70"/>
        <end position="119"/>
    </location>
</feature>
<reference evidence="2" key="1">
    <citation type="submission" date="2023-04" db="EMBL/GenBank/DDBJ databases">
        <authorList>
            <person name="Vijverberg K."/>
            <person name="Xiong W."/>
            <person name="Schranz E."/>
        </authorList>
    </citation>
    <scope>NUCLEOTIDE SEQUENCE</scope>
</reference>
<evidence type="ECO:0000313" key="3">
    <source>
        <dbReference type="Proteomes" id="UP001177003"/>
    </source>
</evidence>
<keyword evidence="3" id="KW-1185">Reference proteome</keyword>
<dbReference type="AlphaFoldDB" id="A0AA35Z1J5"/>
<feature type="compositionally biased region" description="Low complexity" evidence="1">
    <location>
        <begin position="92"/>
        <end position="101"/>
    </location>
</feature>
<feature type="region of interest" description="Disordered" evidence="1">
    <location>
        <begin position="1"/>
        <end position="26"/>
    </location>
</feature>
<gene>
    <name evidence="2" type="ORF">LSALG_LOCUS23711</name>
</gene>
<organism evidence="2 3">
    <name type="scientific">Lactuca saligna</name>
    <name type="common">Willowleaf lettuce</name>
    <dbReference type="NCBI Taxonomy" id="75948"/>
    <lineage>
        <taxon>Eukaryota</taxon>
        <taxon>Viridiplantae</taxon>
        <taxon>Streptophyta</taxon>
        <taxon>Embryophyta</taxon>
        <taxon>Tracheophyta</taxon>
        <taxon>Spermatophyta</taxon>
        <taxon>Magnoliopsida</taxon>
        <taxon>eudicotyledons</taxon>
        <taxon>Gunneridae</taxon>
        <taxon>Pentapetalae</taxon>
        <taxon>asterids</taxon>
        <taxon>campanulids</taxon>
        <taxon>Asterales</taxon>
        <taxon>Asteraceae</taxon>
        <taxon>Cichorioideae</taxon>
        <taxon>Cichorieae</taxon>
        <taxon>Lactucinae</taxon>
        <taxon>Lactuca</taxon>
    </lineage>
</organism>